<sequence length="218" mass="25120">MFKIFALVFLTIAIANAATTGHHRTVEKFNKYADDVICKLENKEGFDPMNCPDFVDEFDRKIGLLDFQGQLSLTEIKVLGLHKLERACDATVRHENGDLRVHFQLKTPPNHPISMQYNLLFHMQSLHPQFKMVTDIEDFVLELTLLQKNGTTLLIGFELKEFTKIKNHVGGMTILNPLLSFLFNIFMKHFDGYVRSEMSQVLAPAFKKFIESHSLNLY</sequence>
<dbReference type="OrthoDB" id="6419576at2759"/>
<evidence type="ECO:0000313" key="1">
    <source>
        <dbReference type="EMBL" id="KPM06925.1"/>
    </source>
</evidence>
<evidence type="ECO:0000313" key="2">
    <source>
        <dbReference type="Proteomes" id="UP000616769"/>
    </source>
</evidence>
<dbReference type="InterPro" id="IPR038602">
    <property type="entry name" value="Mite_allergen_7_sf"/>
</dbReference>
<dbReference type="EMBL" id="JXLN01011156">
    <property type="protein sequence ID" value="KPM06925.1"/>
    <property type="molecule type" value="Genomic_DNA"/>
</dbReference>
<dbReference type="Proteomes" id="UP000616769">
    <property type="component" value="Unassembled WGS sequence"/>
</dbReference>
<reference evidence="1 2" key="1">
    <citation type="journal article" date="2015" name="Parasit. Vectors">
        <title>Draft genome of the scabies mite.</title>
        <authorList>
            <person name="Rider S.D.Jr."/>
            <person name="Morgan M.S."/>
            <person name="Arlian L.G."/>
        </authorList>
    </citation>
    <scope>NUCLEOTIDE SEQUENCE [LARGE SCALE GENOMIC DNA]</scope>
    <source>
        <strain evidence="1">Arlian Lab</strain>
    </source>
</reference>
<comment type="caution">
    <text evidence="1">The sequence shown here is derived from an EMBL/GenBank/DDBJ whole genome shotgun (WGS) entry which is preliminary data.</text>
</comment>
<name>A0A132A8H0_SARSC</name>
<proteinExistence type="predicted"/>
<accession>A0A132A8H0</accession>
<dbReference type="InterPro" id="IPR020234">
    <property type="entry name" value="Mite_allergen_group-7"/>
</dbReference>
<organism evidence="1 2">
    <name type="scientific">Sarcoptes scabiei</name>
    <name type="common">Itch mite</name>
    <name type="synonym">Acarus scabiei</name>
    <dbReference type="NCBI Taxonomy" id="52283"/>
    <lineage>
        <taxon>Eukaryota</taxon>
        <taxon>Metazoa</taxon>
        <taxon>Ecdysozoa</taxon>
        <taxon>Arthropoda</taxon>
        <taxon>Chelicerata</taxon>
        <taxon>Arachnida</taxon>
        <taxon>Acari</taxon>
        <taxon>Acariformes</taxon>
        <taxon>Sarcoptiformes</taxon>
        <taxon>Astigmata</taxon>
        <taxon>Psoroptidia</taxon>
        <taxon>Sarcoptoidea</taxon>
        <taxon>Sarcoptidae</taxon>
        <taxon>Sarcoptinae</taxon>
        <taxon>Sarcoptes</taxon>
    </lineage>
</organism>
<gene>
    <name evidence="1" type="ORF">QR98_0054060</name>
</gene>
<dbReference type="Pfam" id="PF16984">
    <property type="entry name" value="Grp7_allergen"/>
    <property type="match status" value="1"/>
</dbReference>
<protein>
    <submittedName>
        <fullName evidence="1">Sar s 7 allergen (Lipopeptide binding protein-like protein 1)</fullName>
    </submittedName>
</protein>
<dbReference type="VEuPathDB" id="VectorBase:SSCA008267"/>
<dbReference type="Gene3D" id="3.15.10.50">
    <property type="match status" value="1"/>
</dbReference>
<dbReference type="AlphaFoldDB" id="A0A132A8H0"/>